<dbReference type="Proteomes" id="UP000325134">
    <property type="component" value="Unassembled WGS sequence"/>
</dbReference>
<dbReference type="PANTHER" id="PTHR23088">
    <property type="entry name" value="NITRILASE-RELATED"/>
    <property type="match status" value="1"/>
</dbReference>
<organism evidence="4 5">
    <name type="scientific">Ruegeria intermedia</name>
    <dbReference type="NCBI Taxonomy" id="996115"/>
    <lineage>
        <taxon>Bacteria</taxon>
        <taxon>Pseudomonadati</taxon>
        <taxon>Pseudomonadota</taxon>
        <taxon>Alphaproteobacteria</taxon>
        <taxon>Rhodobacterales</taxon>
        <taxon>Roseobacteraceae</taxon>
        <taxon>Ruegeria</taxon>
    </lineage>
</organism>
<sequence length="276" mass="30070">MRTALLQITSSDDPAANLDMVRAMMAEAADRGAGFILTPEVTNCVSTSGTRQREVLQHEEDDITLAGLREQAAELGVWLLIGSLGLKTHDADGRFANRSFMIDPQGGIVARYDKIHMFDVQVTETETFRESASYRPGSRAVIAETAFGKVGMTICYDIRFPHLHAALAQGGATILTVPAAFSPVTGAAHWEPLLRARAIETGCWVIAPAQTGEHPKTRGKTRQTHGHSMVVTPWGEVLIDAGTQTGIHFFDLDDRSVTEARRRVPSLTHVRPFDGP</sequence>
<dbReference type="PANTHER" id="PTHR23088:SF27">
    <property type="entry name" value="DEAMINATED GLUTATHIONE AMIDASE"/>
    <property type="match status" value="1"/>
</dbReference>
<dbReference type="RefSeq" id="WP_149775992.1">
    <property type="nucleotide sequence ID" value="NZ_FQVK01000012.1"/>
</dbReference>
<evidence type="ECO:0000256" key="2">
    <source>
        <dbReference type="ARBA" id="ARBA00022801"/>
    </source>
</evidence>
<comment type="similarity">
    <text evidence="1">Belongs to the carbon-nitrogen hydrolase superfamily. NIT1/NIT2 family.</text>
</comment>
<dbReference type="InterPro" id="IPR045254">
    <property type="entry name" value="Nit1/2_C-N_Hydrolase"/>
</dbReference>
<dbReference type="PROSITE" id="PS50263">
    <property type="entry name" value="CN_HYDROLASE"/>
    <property type="match status" value="1"/>
</dbReference>
<accession>A0A1M4XQA8</accession>
<dbReference type="GO" id="GO:0016811">
    <property type="term" value="F:hydrolase activity, acting on carbon-nitrogen (but not peptide) bonds, in linear amides"/>
    <property type="evidence" value="ECO:0007669"/>
    <property type="project" value="InterPro"/>
</dbReference>
<dbReference type="SUPFAM" id="SSF56317">
    <property type="entry name" value="Carbon-nitrogen hydrolase"/>
    <property type="match status" value="1"/>
</dbReference>
<dbReference type="InterPro" id="IPR001110">
    <property type="entry name" value="UPF0012_CS"/>
</dbReference>
<dbReference type="CDD" id="cd07572">
    <property type="entry name" value="nit"/>
    <property type="match status" value="1"/>
</dbReference>
<gene>
    <name evidence="4" type="ORF">SAMN05444279_11298</name>
</gene>
<dbReference type="EMBL" id="FQVK01000012">
    <property type="protein sequence ID" value="SHE95546.1"/>
    <property type="molecule type" value="Genomic_DNA"/>
</dbReference>
<dbReference type="Gene3D" id="3.60.110.10">
    <property type="entry name" value="Carbon-nitrogen hydrolase"/>
    <property type="match status" value="1"/>
</dbReference>
<dbReference type="InterPro" id="IPR003010">
    <property type="entry name" value="C-N_Hydrolase"/>
</dbReference>
<evidence type="ECO:0000259" key="3">
    <source>
        <dbReference type="PROSITE" id="PS50263"/>
    </source>
</evidence>
<feature type="domain" description="CN hydrolase" evidence="3">
    <location>
        <begin position="1"/>
        <end position="254"/>
    </location>
</feature>
<evidence type="ECO:0000256" key="1">
    <source>
        <dbReference type="ARBA" id="ARBA00010613"/>
    </source>
</evidence>
<reference evidence="4 5" key="1">
    <citation type="submission" date="2016-11" db="EMBL/GenBank/DDBJ databases">
        <authorList>
            <person name="Varghese N."/>
            <person name="Submissions S."/>
        </authorList>
    </citation>
    <scope>NUCLEOTIDE SEQUENCE [LARGE SCALE GENOMIC DNA]</scope>
    <source>
        <strain evidence="4 5">DSM 29341</strain>
    </source>
</reference>
<dbReference type="InterPro" id="IPR036526">
    <property type="entry name" value="C-N_Hydrolase_sf"/>
</dbReference>
<keyword evidence="2" id="KW-0378">Hydrolase</keyword>
<keyword evidence="5" id="KW-1185">Reference proteome</keyword>
<dbReference type="PROSITE" id="PS01227">
    <property type="entry name" value="UPF0012"/>
    <property type="match status" value="1"/>
</dbReference>
<evidence type="ECO:0000313" key="5">
    <source>
        <dbReference type="Proteomes" id="UP000325134"/>
    </source>
</evidence>
<protein>
    <recommendedName>
        <fullName evidence="3">CN hydrolase domain-containing protein</fullName>
    </recommendedName>
</protein>
<dbReference type="OrthoDB" id="9811121at2"/>
<dbReference type="AlphaFoldDB" id="A0A1M4XQA8"/>
<name>A0A1M4XQA8_9RHOB</name>
<dbReference type="Pfam" id="PF00795">
    <property type="entry name" value="CN_hydrolase"/>
    <property type="match status" value="1"/>
</dbReference>
<proteinExistence type="inferred from homology"/>
<evidence type="ECO:0000313" key="4">
    <source>
        <dbReference type="EMBL" id="SHE95546.1"/>
    </source>
</evidence>